<name>A0A174KMR3_9BACE</name>
<proteinExistence type="predicted"/>
<sequence>MDFLKLSNILLLLKMLLPVNCKNQATVNYSILNRFKPAYIYRFFCLSLSRDDWYNVRITLDELKRTCGDKLGSFNKVFKEYLNIKLYSEDNGYRTKTKRNIYHIPAMEEQCITISNKFALIELDTASKGFFIQLLLLSQYGNIELIKKNIIKAIGIDTKTYDKYIIKLAGAELVSITTPLTLHTENILLENDFSKQKKLSTKKVNKIVEIDDNGNIIIPK</sequence>
<evidence type="ECO:0000313" key="1">
    <source>
        <dbReference type="EMBL" id="CUP10450.1"/>
    </source>
</evidence>
<evidence type="ECO:0000313" key="2">
    <source>
        <dbReference type="Proteomes" id="UP000095517"/>
    </source>
</evidence>
<protein>
    <submittedName>
        <fullName evidence="1">Uncharacterized protein</fullName>
    </submittedName>
</protein>
<reference evidence="1 2" key="1">
    <citation type="submission" date="2015-09" db="EMBL/GenBank/DDBJ databases">
        <authorList>
            <consortium name="Pathogen Informatics"/>
        </authorList>
    </citation>
    <scope>NUCLEOTIDE SEQUENCE [LARGE SCALE GENOMIC DNA]</scope>
    <source>
        <strain evidence="1 2">2789STDY5608840</strain>
    </source>
</reference>
<dbReference type="STRING" id="338188.ERS852397_03502"/>
<dbReference type="EMBL" id="CYZH01000030">
    <property type="protein sequence ID" value="CUP10450.1"/>
    <property type="molecule type" value="Genomic_DNA"/>
</dbReference>
<dbReference type="AlphaFoldDB" id="A0A174KMR3"/>
<dbReference type="Proteomes" id="UP000095517">
    <property type="component" value="Unassembled WGS sequence"/>
</dbReference>
<organism evidence="1 2">
    <name type="scientific">Bacteroides finegoldii</name>
    <dbReference type="NCBI Taxonomy" id="338188"/>
    <lineage>
        <taxon>Bacteria</taxon>
        <taxon>Pseudomonadati</taxon>
        <taxon>Bacteroidota</taxon>
        <taxon>Bacteroidia</taxon>
        <taxon>Bacteroidales</taxon>
        <taxon>Bacteroidaceae</taxon>
        <taxon>Bacteroides</taxon>
    </lineage>
</organism>
<gene>
    <name evidence="1" type="ORF">ERS852397_03502</name>
</gene>
<accession>A0A174KMR3</accession>